<reference evidence="2" key="1">
    <citation type="submission" date="2009-12" db="EMBL/GenBank/DDBJ databases">
        <title>Complete sequence of Treponema azotonutricium strain ZAS-9.</title>
        <authorList>
            <person name="Tetu S.G."/>
            <person name="Matson E."/>
            <person name="Ren Q."/>
            <person name="Seshadri R."/>
            <person name="Elbourne L."/>
            <person name="Hassan K.A."/>
            <person name="Durkin A."/>
            <person name="Radune D."/>
            <person name="Mohamoud Y."/>
            <person name="Shay R."/>
            <person name="Jin S."/>
            <person name="Zhang X."/>
            <person name="Lucey K."/>
            <person name="Ballor N.R."/>
            <person name="Ottesen E."/>
            <person name="Rosenthal R."/>
            <person name="Allen A."/>
            <person name="Leadbetter J.R."/>
            <person name="Paulsen I.T."/>
        </authorList>
    </citation>
    <scope>NUCLEOTIDE SEQUENCE [LARGE SCALE GENOMIC DNA]</scope>
    <source>
        <strain evidence="2">ATCC BAA-888 / DSM 13862 / ZAS-9</strain>
    </source>
</reference>
<name>F5YGH6_LEAAZ</name>
<protein>
    <submittedName>
        <fullName evidence="1">Uncharacterized protein</fullName>
    </submittedName>
</protein>
<proteinExistence type="predicted"/>
<dbReference type="KEGG" id="taz:TREAZ_2340"/>
<dbReference type="HOGENOM" id="CLU_2686708_0_0_12"/>
<gene>
    <name evidence="1" type="ordered locus">TREAZ_2340</name>
</gene>
<dbReference type="Proteomes" id="UP000009222">
    <property type="component" value="Chromosome"/>
</dbReference>
<dbReference type="EMBL" id="CP001841">
    <property type="protein sequence ID" value="AEF82549.1"/>
    <property type="molecule type" value="Genomic_DNA"/>
</dbReference>
<keyword evidence="2" id="KW-1185">Reference proteome</keyword>
<evidence type="ECO:0000313" key="2">
    <source>
        <dbReference type="Proteomes" id="UP000009222"/>
    </source>
</evidence>
<evidence type="ECO:0000313" key="1">
    <source>
        <dbReference type="EMBL" id="AEF82549.1"/>
    </source>
</evidence>
<accession>F5YGH6</accession>
<organism evidence="1 2">
    <name type="scientific">Leadbettera azotonutricia (strain ATCC BAA-888 / DSM 13862 / ZAS-9)</name>
    <name type="common">Treponema azotonutricium</name>
    <dbReference type="NCBI Taxonomy" id="545695"/>
    <lineage>
        <taxon>Bacteria</taxon>
        <taxon>Pseudomonadati</taxon>
        <taxon>Spirochaetota</taxon>
        <taxon>Spirochaetia</taxon>
        <taxon>Spirochaetales</taxon>
        <taxon>Breznakiellaceae</taxon>
        <taxon>Leadbettera</taxon>
    </lineage>
</organism>
<dbReference type="AlphaFoldDB" id="F5YGH6"/>
<dbReference type="STRING" id="545695.TREAZ_2340"/>
<sequence>MYKFYISQNRKFQGFTSSVCIANIYYFLSREYGDTLARAFLANLLDYITVLPIDHAPVSGISDNSSASIITHPN</sequence>
<dbReference type="InParanoid" id="F5YGH6"/>
<reference evidence="1 2" key="2">
    <citation type="journal article" date="2011" name="ISME J.">
        <title>RNA-seq reveals cooperative metabolic interactions between two termite-gut spirochete species in co-culture.</title>
        <authorList>
            <person name="Rosenthal A.Z."/>
            <person name="Matson E.G."/>
            <person name="Eldar A."/>
            <person name="Leadbetter J.R."/>
        </authorList>
    </citation>
    <scope>NUCLEOTIDE SEQUENCE [LARGE SCALE GENOMIC DNA]</scope>
    <source>
        <strain evidence="2">ATCC BAA-888 / DSM 13862 / ZAS-9</strain>
    </source>
</reference>